<dbReference type="Proteomes" id="UP000014500">
    <property type="component" value="Unassembled WGS sequence"/>
</dbReference>
<evidence type="ECO:0000313" key="1">
    <source>
        <dbReference type="EnsemblMetazoa" id="SMAR005556-PA"/>
    </source>
</evidence>
<name>T1IWI6_STRMM</name>
<proteinExistence type="predicted"/>
<organism evidence="1 2">
    <name type="scientific">Strigamia maritima</name>
    <name type="common">European centipede</name>
    <name type="synonym">Geophilus maritimus</name>
    <dbReference type="NCBI Taxonomy" id="126957"/>
    <lineage>
        <taxon>Eukaryota</taxon>
        <taxon>Metazoa</taxon>
        <taxon>Ecdysozoa</taxon>
        <taxon>Arthropoda</taxon>
        <taxon>Myriapoda</taxon>
        <taxon>Chilopoda</taxon>
        <taxon>Pleurostigmophora</taxon>
        <taxon>Geophilomorpha</taxon>
        <taxon>Linotaeniidae</taxon>
        <taxon>Strigamia</taxon>
    </lineage>
</organism>
<reference evidence="1" key="2">
    <citation type="submission" date="2015-02" db="UniProtKB">
        <authorList>
            <consortium name="EnsemblMetazoa"/>
        </authorList>
    </citation>
    <scope>IDENTIFICATION</scope>
</reference>
<evidence type="ECO:0000313" key="2">
    <source>
        <dbReference type="Proteomes" id="UP000014500"/>
    </source>
</evidence>
<dbReference type="HOGENOM" id="CLU_2032473_0_0_1"/>
<dbReference type="EnsemblMetazoa" id="SMAR005556-RA">
    <property type="protein sequence ID" value="SMAR005556-PA"/>
    <property type="gene ID" value="SMAR005556"/>
</dbReference>
<dbReference type="EMBL" id="JH431619">
    <property type="status" value="NOT_ANNOTATED_CDS"/>
    <property type="molecule type" value="Genomic_DNA"/>
</dbReference>
<sequence>TLLRRHFCPAQSVLFQVPVDTKFDLVLLRDETLKCKIDHVLQPVHGSPSKYLSSGKWIWEAQSSFHNGRGKNIHVMFLSGHLGIIILFLKSENCNGFIEALKLSADIDEGFTIMLLLSGVQR</sequence>
<protein>
    <submittedName>
        <fullName evidence="1">Uncharacterized protein</fullName>
    </submittedName>
</protein>
<dbReference type="AlphaFoldDB" id="T1IWI6"/>
<keyword evidence="2" id="KW-1185">Reference proteome</keyword>
<reference evidence="2" key="1">
    <citation type="submission" date="2011-05" db="EMBL/GenBank/DDBJ databases">
        <authorList>
            <person name="Richards S.R."/>
            <person name="Qu J."/>
            <person name="Jiang H."/>
            <person name="Jhangiani S.N."/>
            <person name="Agravi P."/>
            <person name="Goodspeed R."/>
            <person name="Gross S."/>
            <person name="Mandapat C."/>
            <person name="Jackson L."/>
            <person name="Mathew T."/>
            <person name="Pu L."/>
            <person name="Thornton R."/>
            <person name="Saada N."/>
            <person name="Wilczek-Boney K.B."/>
            <person name="Lee S."/>
            <person name="Kovar C."/>
            <person name="Wu Y."/>
            <person name="Scherer S.E."/>
            <person name="Worley K.C."/>
            <person name="Muzny D.M."/>
            <person name="Gibbs R."/>
        </authorList>
    </citation>
    <scope>NUCLEOTIDE SEQUENCE</scope>
    <source>
        <strain evidence="2">Brora</strain>
    </source>
</reference>
<accession>T1IWI6</accession>